<evidence type="ECO:0000313" key="4">
    <source>
        <dbReference type="Proteomes" id="UP001235939"/>
    </source>
</evidence>
<sequence>MEELEESSLSDMYRRLLCLDGDLFLLRNASSLGFFLDGSPSSCLVDRCLLLLLLPWLAPLCFLLGGFFFLDADRVASSSSSPFSGRAVDGGLLVVSCFGRSCDSWHSLLTSLSSSTLVETGWKLRVGFDLELSSVEFDWDSSVEFGWELSVGLDWELSVEFGWKLSSVAIDCELSSMMIGWEFMDCIEKQRVCIGFCFKLGKTASESFKILKQAFKEDALSQSRTFEWFARLKAGRISKRK</sequence>
<dbReference type="InterPro" id="IPR041426">
    <property type="entry name" value="Mos1_HTH"/>
</dbReference>
<protein>
    <recommendedName>
        <fullName evidence="2">Mos1 transposase HTH domain-containing protein</fullName>
    </recommendedName>
</protein>
<name>A0ABY6K3N9_9ARAC</name>
<reference evidence="3 4" key="1">
    <citation type="submission" date="2022-01" db="EMBL/GenBank/DDBJ databases">
        <title>A chromosomal length assembly of Cordylochernes scorpioides.</title>
        <authorList>
            <person name="Zeh D."/>
            <person name="Zeh J."/>
        </authorList>
    </citation>
    <scope>NUCLEOTIDE SEQUENCE [LARGE SCALE GENOMIC DNA]</scope>
    <source>
        <strain evidence="3">IN4F17</strain>
        <tissue evidence="3">Whole Body</tissue>
    </source>
</reference>
<organism evidence="3 4">
    <name type="scientific">Cordylochernes scorpioides</name>
    <dbReference type="NCBI Taxonomy" id="51811"/>
    <lineage>
        <taxon>Eukaryota</taxon>
        <taxon>Metazoa</taxon>
        <taxon>Ecdysozoa</taxon>
        <taxon>Arthropoda</taxon>
        <taxon>Chelicerata</taxon>
        <taxon>Arachnida</taxon>
        <taxon>Pseudoscorpiones</taxon>
        <taxon>Cheliferoidea</taxon>
        <taxon>Chernetidae</taxon>
        <taxon>Cordylochernes</taxon>
    </lineage>
</organism>
<feature type="transmembrane region" description="Helical" evidence="1">
    <location>
        <begin position="48"/>
        <end position="70"/>
    </location>
</feature>
<keyword evidence="1" id="KW-1133">Transmembrane helix</keyword>
<keyword evidence="1" id="KW-0472">Membrane</keyword>
<keyword evidence="1" id="KW-0812">Transmembrane</keyword>
<feature type="domain" description="Mos1 transposase HTH" evidence="2">
    <location>
        <begin position="191"/>
        <end position="235"/>
    </location>
</feature>
<dbReference type="Gene3D" id="1.10.10.1450">
    <property type="match status" value="1"/>
</dbReference>
<keyword evidence="4" id="KW-1185">Reference proteome</keyword>
<proteinExistence type="predicted"/>
<dbReference type="Pfam" id="PF17906">
    <property type="entry name" value="HTH_48"/>
    <property type="match status" value="1"/>
</dbReference>
<dbReference type="EMBL" id="CP092864">
    <property type="protein sequence ID" value="UYV62405.1"/>
    <property type="molecule type" value="Genomic_DNA"/>
</dbReference>
<evidence type="ECO:0000256" key="1">
    <source>
        <dbReference type="SAM" id="Phobius"/>
    </source>
</evidence>
<evidence type="ECO:0000259" key="2">
    <source>
        <dbReference type="Pfam" id="PF17906"/>
    </source>
</evidence>
<gene>
    <name evidence="3" type="ORF">LAZ67_2000430</name>
</gene>
<evidence type="ECO:0000313" key="3">
    <source>
        <dbReference type="EMBL" id="UYV62405.1"/>
    </source>
</evidence>
<accession>A0ABY6K3N9</accession>
<dbReference type="Proteomes" id="UP001235939">
    <property type="component" value="Chromosome 02"/>
</dbReference>